<reference evidence="2" key="1">
    <citation type="submission" date="2021-03" db="EMBL/GenBank/DDBJ databases">
        <title>Draft genome sequence of rust myrtle Austropuccinia psidii MF-1, a brazilian biotype.</title>
        <authorList>
            <person name="Quecine M.C."/>
            <person name="Pachon D.M.R."/>
            <person name="Bonatelli M.L."/>
            <person name="Correr F.H."/>
            <person name="Franceschini L.M."/>
            <person name="Leite T.F."/>
            <person name="Margarido G.R.A."/>
            <person name="Almeida C.A."/>
            <person name="Ferrarezi J.A."/>
            <person name="Labate C.A."/>
        </authorList>
    </citation>
    <scope>NUCLEOTIDE SEQUENCE</scope>
    <source>
        <strain evidence="2">MF-1</strain>
    </source>
</reference>
<proteinExistence type="predicted"/>
<accession>A0A9Q3DCQ9</accession>
<keyword evidence="3" id="KW-1185">Reference proteome</keyword>
<protein>
    <submittedName>
        <fullName evidence="2">Uncharacterized protein</fullName>
    </submittedName>
</protein>
<feature type="compositionally biased region" description="Basic and acidic residues" evidence="1">
    <location>
        <begin position="1"/>
        <end position="13"/>
    </location>
</feature>
<feature type="region of interest" description="Disordered" evidence="1">
    <location>
        <begin position="1"/>
        <end position="31"/>
    </location>
</feature>
<comment type="caution">
    <text evidence="2">The sequence shown here is derived from an EMBL/GenBank/DDBJ whole genome shotgun (WGS) entry which is preliminary data.</text>
</comment>
<evidence type="ECO:0000313" key="2">
    <source>
        <dbReference type="EMBL" id="MBW0498036.1"/>
    </source>
</evidence>
<evidence type="ECO:0000313" key="3">
    <source>
        <dbReference type="Proteomes" id="UP000765509"/>
    </source>
</evidence>
<dbReference type="EMBL" id="AVOT02014527">
    <property type="protein sequence ID" value="MBW0498036.1"/>
    <property type="molecule type" value="Genomic_DNA"/>
</dbReference>
<organism evidence="2 3">
    <name type="scientific">Austropuccinia psidii MF-1</name>
    <dbReference type="NCBI Taxonomy" id="1389203"/>
    <lineage>
        <taxon>Eukaryota</taxon>
        <taxon>Fungi</taxon>
        <taxon>Dikarya</taxon>
        <taxon>Basidiomycota</taxon>
        <taxon>Pucciniomycotina</taxon>
        <taxon>Pucciniomycetes</taxon>
        <taxon>Pucciniales</taxon>
        <taxon>Sphaerophragmiaceae</taxon>
        <taxon>Austropuccinia</taxon>
    </lineage>
</organism>
<dbReference type="Proteomes" id="UP000765509">
    <property type="component" value="Unassembled WGS sequence"/>
</dbReference>
<sequence>MEIDRKRNSRFSEWETGSVTSETDYIGPEETGTPILGIGSSELHNEFCNSAKKSYAKHKQCIILMSLLQHNYRNPELESQLEEAWLRDYKDNKSFLMYGPLY</sequence>
<dbReference type="AlphaFoldDB" id="A0A9Q3DCQ9"/>
<gene>
    <name evidence="2" type="ORF">O181_037751</name>
</gene>
<evidence type="ECO:0000256" key="1">
    <source>
        <dbReference type="SAM" id="MobiDB-lite"/>
    </source>
</evidence>
<name>A0A9Q3DCQ9_9BASI</name>